<gene>
    <name evidence="2" type="ORF">C9I94_06180</name>
</gene>
<name>A0A0J8V605_9GAMM</name>
<evidence type="ECO:0000259" key="1">
    <source>
        <dbReference type="Pfam" id="PF03372"/>
    </source>
</evidence>
<sequence length="359" mass="40517">MSHSTAGQILAQTASPVTERFKKIAAIIQHVRPDILLLCEFDHHGDGGDDGALDNFCRHYLAVAQQSNLDEQTLPIDYPYRYLPPSNTGLLSEVDFNGDNQCTLPEDGYGFGDHHGHYGFVILSRYPIDESQLRSWQHFLWRDMPGNQMPAAYYSAEAQKVFRLSSKNHISLPVVVGDRTLQLLCCHPTPPVFDGEEKRNLRRNHDELRLLVDIIDNADYLYDDKGVQTGLASTDSFIVMGDLNADPVDGDGSKSAIKQLLHHARVNRSVSCGKKTPKSVGGRFARIWQPRNGRASEWTHLSGLRLDYVLPSHDLRVLKSGVFWPDRKDPMRPLVVDEKGRERAQAGSDHRMVWVDIRI</sequence>
<keyword evidence="2" id="KW-0540">Nuclease</keyword>
<accession>A0A0J8V605</accession>
<dbReference type="GO" id="GO:0004527">
    <property type="term" value="F:exonuclease activity"/>
    <property type="evidence" value="ECO:0007669"/>
    <property type="project" value="UniProtKB-KW"/>
</dbReference>
<feature type="domain" description="Endonuclease/exonuclease/phosphatase" evidence="1">
    <location>
        <begin position="20"/>
        <end position="350"/>
    </location>
</feature>
<dbReference type="Pfam" id="PF03372">
    <property type="entry name" value="Exo_endo_phos"/>
    <property type="match status" value="1"/>
</dbReference>
<reference evidence="2 3" key="1">
    <citation type="submission" date="2018-01" db="EMBL/GenBank/DDBJ databases">
        <title>Whole genome sequencing of Histamine producing bacteria.</title>
        <authorList>
            <person name="Butler K."/>
        </authorList>
    </citation>
    <scope>NUCLEOTIDE SEQUENCE [LARGE SCALE GENOMIC DNA]</scope>
    <source>
        <strain evidence="2 3">DSM 24669</strain>
    </source>
</reference>
<dbReference type="RefSeq" id="WP_048900778.1">
    <property type="nucleotide sequence ID" value="NZ_AP024852.1"/>
</dbReference>
<dbReference type="Proteomes" id="UP000240481">
    <property type="component" value="Unassembled WGS sequence"/>
</dbReference>
<dbReference type="InterPro" id="IPR036691">
    <property type="entry name" value="Endo/exonu/phosph_ase_sf"/>
</dbReference>
<keyword evidence="2" id="KW-0378">Hydrolase</keyword>
<organism evidence="2 3">
    <name type="scientific">Photobacterium swingsii</name>
    <dbReference type="NCBI Taxonomy" id="680026"/>
    <lineage>
        <taxon>Bacteria</taxon>
        <taxon>Pseudomonadati</taxon>
        <taxon>Pseudomonadota</taxon>
        <taxon>Gammaproteobacteria</taxon>
        <taxon>Vibrionales</taxon>
        <taxon>Vibrionaceae</taxon>
        <taxon>Photobacterium</taxon>
    </lineage>
</organism>
<keyword evidence="2" id="KW-0269">Exonuclease</keyword>
<evidence type="ECO:0000313" key="2">
    <source>
        <dbReference type="EMBL" id="PSW26171.1"/>
    </source>
</evidence>
<keyword evidence="2" id="KW-0255">Endonuclease</keyword>
<evidence type="ECO:0000313" key="3">
    <source>
        <dbReference type="Proteomes" id="UP000240481"/>
    </source>
</evidence>
<dbReference type="AlphaFoldDB" id="A0A0J8V605"/>
<dbReference type="Gene3D" id="3.60.10.10">
    <property type="entry name" value="Endonuclease/exonuclease/phosphatase"/>
    <property type="match status" value="1"/>
</dbReference>
<dbReference type="OrthoDB" id="292013at2"/>
<protein>
    <submittedName>
        <fullName evidence="2">Endonuclease/exonuclease/phosphatase family protein</fullName>
    </submittedName>
</protein>
<dbReference type="STRING" id="680026.AB733_22220"/>
<keyword evidence="3" id="KW-1185">Reference proteome</keyword>
<dbReference type="EMBL" id="PYLZ01000002">
    <property type="protein sequence ID" value="PSW26171.1"/>
    <property type="molecule type" value="Genomic_DNA"/>
</dbReference>
<dbReference type="InterPro" id="IPR005135">
    <property type="entry name" value="Endo/exonuclease/phosphatase"/>
</dbReference>
<comment type="caution">
    <text evidence="2">The sequence shown here is derived from an EMBL/GenBank/DDBJ whole genome shotgun (WGS) entry which is preliminary data.</text>
</comment>
<dbReference type="GO" id="GO:0004519">
    <property type="term" value="F:endonuclease activity"/>
    <property type="evidence" value="ECO:0007669"/>
    <property type="project" value="UniProtKB-KW"/>
</dbReference>
<dbReference type="SUPFAM" id="SSF56219">
    <property type="entry name" value="DNase I-like"/>
    <property type="match status" value="1"/>
</dbReference>
<proteinExistence type="predicted"/>